<evidence type="ECO:0000313" key="11">
    <source>
        <dbReference type="Proteomes" id="UP000807469"/>
    </source>
</evidence>
<evidence type="ECO:0000256" key="1">
    <source>
        <dbReference type="ARBA" id="ARBA00001971"/>
    </source>
</evidence>
<name>A0A9P5YWL5_9AGAR</name>
<keyword evidence="6" id="KW-0560">Oxidoreductase</keyword>
<dbReference type="InterPro" id="IPR050364">
    <property type="entry name" value="Cytochrome_P450_fung"/>
</dbReference>
<dbReference type="SUPFAM" id="SSF48264">
    <property type="entry name" value="Cytochrome P450"/>
    <property type="match status" value="1"/>
</dbReference>
<keyword evidence="5 9" id="KW-0479">Metal-binding</keyword>
<feature type="binding site" description="axial binding residue" evidence="9">
    <location>
        <position position="447"/>
    </location>
    <ligand>
        <name>heme</name>
        <dbReference type="ChEBI" id="CHEBI:30413"/>
    </ligand>
    <ligandPart>
        <name>Fe</name>
        <dbReference type="ChEBI" id="CHEBI:18248"/>
    </ligandPart>
</feature>
<reference evidence="10" key="1">
    <citation type="submission" date="2020-11" db="EMBL/GenBank/DDBJ databases">
        <authorList>
            <consortium name="DOE Joint Genome Institute"/>
            <person name="Ahrendt S."/>
            <person name="Riley R."/>
            <person name="Andreopoulos W."/>
            <person name="Labutti K."/>
            <person name="Pangilinan J."/>
            <person name="Ruiz-Duenas F.J."/>
            <person name="Barrasa J.M."/>
            <person name="Sanchez-Garcia M."/>
            <person name="Camarero S."/>
            <person name="Miyauchi S."/>
            <person name="Serrano A."/>
            <person name="Linde D."/>
            <person name="Babiker R."/>
            <person name="Drula E."/>
            <person name="Ayuso-Fernandez I."/>
            <person name="Pacheco R."/>
            <person name="Padilla G."/>
            <person name="Ferreira P."/>
            <person name="Barriuso J."/>
            <person name="Kellner H."/>
            <person name="Castanera R."/>
            <person name="Alfaro M."/>
            <person name="Ramirez L."/>
            <person name="Pisabarro A.G."/>
            <person name="Kuo A."/>
            <person name="Tritt A."/>
            <person name="Lipzen A."/>
            <person name="He G."/>
            <person name="Yan M."/>
            <person name="Ng V."/>
            <person name="Cullen D."/>
            <person name="Martin F."/>
            <person name="Rosso M.-N."/>
            <person name="Henrissat B."/>
            <person name="Hibbett D."/>
            <person name="Martinez A.T."/>
            <person name="Grigoriev I.V."/>
        </authorList>
    </citation>
    <scope>NUCLEOTIDE SEQUENCE</scope>
    <source>
        <strain evidence="10">CIRM-BRFM 674</strain>
    </source>
</reference>
<evidence type="ECO:0000256" key="5">
    <source>
        <dbReference type="ARBA" id="ARBA00022723"/>
    </source>
</evidence>
<keyword evidence="8" id="KW-0503">Monooxygenase</keyword>
<comment type="similarity">
    <text evidence="3">Belongs to the cytochrome P450 family.</text>
</comment>
<dbReference type="EMBL" id="MU155271">
    <property type="protein sequence ID" value="KAF9477123.1"/>
    <property type="molecule type" value="Genomic_DNA"/>
</dbReference>
<evidence type="ECO:0000256" key="2">
    <source>
        <dbReference type="ARBA" id="ARBA00005179"/>
    </source>
</evidence>
<evidence type="ECO:0000256" key="9">
    <source>
        <dbReference type="PIRSR" id="PIRSR602401-1"/>
    </source>
</evidence>
<dbReference type="Gene3D" id="1.10.630.10">
    <property type="entry name" value="Cytochrome P450"/>
    <property type="match status" value="1"/>
</dbReference>
<protein>
    <submittedName>
        <fullName evidence="10">Cytochrome P450</fullName>
    </submittedName>
</protein>
<organism evidence="10 11">
    <name type="scientific">Pholiota conissans</name>
    <dbReference type="NCBI Taxonomy" id="109636"/>
    <lineage>
        <taxon>Eukaryota</taxon>
        <taxon>Fungi</taxon>
        <taxon>Dikarya</taxon>
        <taxon>Basidiomycota</taxon>
        <taxon>Agaricomycotina</taxon>
        <taxon>Agaricomycetes</taxon>
        <taxon>Agaricomycetidae</taxon>
        <taxon>Agaricales</taxon>
        <taxon>Agaricineae</taxon>
        <taxon>Strophariaceae</taxon>
        <taxon>Pholiota</taxon>
    </lineage>
</organism>
<evidence type="ECO:0000256" key="4">
    <source>
        <dbReference type="ARBA" id="ARBA00022617"/>
    </source>
</evidence>
<dbReference type="PANTHER" id="PTHR46300">
    <property type="entry name" value="P450, PUTATIVE (EUROFUNG)-RELATED-RELATED"/>
    <property type="match status" value="1"/>
</dbReference>
<comment type="caution">
    <text evidence="10">The sequence shown here is derived from an EMBL/GenBank/DDBJ whole genome shotgun (WGS) entry which is preliminary data.</text>
</comment>
<dbReference type="AlphaFoldDB" id="A0A9P5YWL5"/>
<proteinExistence type="inferred from homology"/>
<dbReference type="CDD" id="cd11065">
    <property type="entry name" value="CYP64-like"/>
    <property type="match status" value="1"/>
</dbReference>
<evidence type="ECO:0000256" key="8">
    <source>
        <dbReference type="ARBA" id="ARBA00023033"/>
    </source>
</evidence>
<dbReference type="InterPro" id="IPR001128">
    <property type="entry name" value="Cyt_P450"/>
</dbReference>
<dbReference type="InterPro" id="IPR002401">
    <property type="entry name" value="Cyt_P450_E_grp-I"/>
</dbReference>
<dbReference type="GO" id="GO:0016705">
    <property type="term" value="F:oxidoreductase activity, acting on paired donors, with incorporation or reduction of molecular oxygen"/>
    <property type="evidence" value="ECO:0007669"/>
    <property type="project" value="InterPro"/>
</dbReference>
<gene>
    <name evidence="10" type="ORF">BDN70DRAFT_881548</name>
</gene>
<dbReference type="InterPro" id="IPR036396">
    <property type="entry name" value="Cyt_P450_sf"/>
</dbReference>
<keyword evidence="11" id="KW-1185">Reference proteome</keyword>
<keyword evidence="4 9" id="KW-0349">Heme</keyword>
<evidence type="ECO:0000256" key="7">
    <source>
        <dbReference type="ARBA" id="ARBA00023004"/>
    </source>
</evidence>
<evidence type="ECO:0000313" key="10">
    <source>
        <dbReference type="EMBL" id="KAF9477123.1"/>
    </source>
</evidence>
<dbReference type="PRINTS" id="PR00463">
    <property type="entry name" value="EP450I"/>
</dbReference>
<keyword evidence="7 9" id="KW-0408">Iron</keyword>
<dbReference type="OrthoDB" id="2789670at2759"/>
<evidence type="ECO:0000256" key="3">
    <source>
        <dbReference type="ARBA" id="ARBA00010617"/>
    </source>
</evidence>
<comment type="pathway">
    <text evidence="2">Secondary metabolite biosynthesis.</text>
</comment>
<sequence>MNGGGFPSSAALPIAGALLALVVVRQLIAWWTQSMQRLPYPPGPKPKPIIGNLFDFPTNDLAMRYHEWGQKYNSNILHAGALGNHIIVLNSLEDAEELLERRASNYSDRLQMPMIELMGFHTNMAIMPYGPLWRRHRRIAQQNFRFDMMSAHEPIQARRIHLMLKGLLDDPDSTFTQHKVLSLSIPLEFMFGYDVNSLDDPFVTDAQESVEIANKYFSPESTLINAFPILGKIPPWVPGAKAQKVAAITRDLLKRLETKPMEMVKKAVDEGNVVVPSVISDFVEVKCGSPEYEEEAEIVGQLALTIYGAASDTIICALDALLYVLVTRPDIQKKAQEEIDRVVGTNRLPEFRDRASLPYTDALYRELLRYYPPTPMAVPHCVRKDDTYKGYFIPKGSIVCPNVWAMSRDEKLYADPHAFKPERFIDENGKLIDDYRVLTYGFGRRICLGKYSASSTLWMTIASLMACFDISKAKDSQGKEISITDDFVYQSITLHKKPFKCVITPRSLTVHRLVEKAIAAEKL</sequence>
<dbReference type="GO" id="GO:0020037">
    <property type="term" value="F:heme binding"/>
    <property type="evidence" value="ECO:0007669"/>
    <property type="project" value="InterPro"/>
</dbReference>
<dbReference type="Pfam" id="PF00067">
    <property type="entry name" value="p450"/>
    <property type="match status" value="1"/>
</dbReference>
<evidence type="ECO:0000256" key="6">
    <source>
        <dbReference type="ARBA" id="ARBA00023002"/>
    </source>
</evidence>
<dbReference type="GO" id="GO:0005506">
    <property type="term" value="F:iron ion binding"/>
    <property type="evidence" value="ECO:0007669"/>
    <property type="project" value="InterPro"/>
</dbReference>
<accession>A0A9P5YWL5</accession>
<dbReference type="PANTHER" id="PTHR46300:SF7">
    <property type="entry name" value="P450, PUTATIVE (EUROFUNG)-RELATED"/>
    <property type="match status" value="1"/>
</dbReference>
<dbReference type="Proteomes" id="UP000807469">
    <property type="component" value="Unassembled WGS sequence"/>
</dbReference>
<dbReference type="GO" id="GO:0004497">
    <property type="term" value="F:monooxygenase activity"/>
    <property type="evidence" value="ECO:0007669"/>
    <property type="project" value="UniProtKB-KW"/>
</dbReference>
<comment type="cofactor">
    <cofactor evidence="1 9">
        <name>heme</name>
        <dbReference type="ChEBI" id="CHEBI:30413"/>
    </cofactor>
</comment>